<reference evidence="1" key="1">
    <citation type="journal article" date="2021" name="Proc. Natl. Acad. Sci. U.S.A.">
        <title>A Catalog of Tens of Thousands of Viruses from Human Metagenomes Reveals Hidden Associations with Chronic Diseases.</title>
        <authorList>
            <person name="Tisza M.J."/>
            <person name="Buck C.B."/>
        </authorList>
    </citation>
    <scope>NUCLEOTIDE SEQUENCE</scope>
    <source>
        <strain evidence="1">CtJLD79</strain>
    </source>
</reference>
<protein>
    <submittedName>
        <fullName evidence="1">Uncharacterized protein</fullName>
    </submittedName>
</protein>
<organism evidence="1">
    <name type="scientific">virus sp. ctJLD79</name>
    <dbReference type="NCBI Taxonomy" id="2827987"/>
    <lineage>
        <taxon>Viruses</taxon>
    </lineage>
</organism>
<name>A0A8S5RF50_9VIRU</name>
<accession>A0A8S5RF50</accession>
<sequence length="77" mass="8867">MIRREDVWPDEQSMEHKINVERQNRRRRTFPARARVTHPVHGEIIVPCASPLAAVMCAAEAWGCDWAEVLDSEVTKI</sequence>
<dbReference type="EMBL" id="BK059097">
    <property type="protein sequence ID" value="DAE29705.1"/>
    <property type="molecule type" value="Genomic_DNA"/>
</dbReference>
<evidence type="ECO:0000313" key="1">
    <source>
        <dbReference type="EMBL" id="DAE29705.1"/>
    </source>
</evidence>
<proteinExistence type="predicted"/>